<dbReference type="Gene3D" id="3.40.50.790">
    <property type="match status" value="1"/>
</dbReference>
<name>A0A0G0Q277_9BACT</name>
<comment type="similarity">
    <text evidence="1 9 10">Belongs to the universal ribosomal protein uL1 family.</text>
</comment>
<dbReference type="InterPro" id="IPR028364">
    <property type="entry name" value="Ribosomal_uL1/biogenesis"/>
</dbReference>
<dbReference type="InterPro" id="IPR023674">
    <property type="entry name" value="Ribosomal_uL1-like"/>
</dbReference>
<evidence type="ECO:0000256" key="6">
    <source>
        <dbReference type="ARBA" id="ARBA00022980"/>
    </source>
</evidence>
<organism evidence="11 12">
    <name type="scientific">Candidatus Uhrbacteria bacterium GW2011_GWF2_39_13</name>
    <dbReference type="NCBI Taxonomy" id="1618995"/>
    <lineage>
        <taxon>Bacteria</taxon>
        <taxon>Candidatus Uhriibacteriota</taxon>
    </lineage>
</organism>
<dbReference type="SUPFAM" id="SSF56808">
    <property type="entry name" value="Ribosomal protein L1"/>
    <property type="match status" value="1"/>
</dbReference>
<evidence type="ECO:0000256" key="3">
    <source>
        <dbReference type="ARBA" id="ARBA00022730"/>
    </source>
</evidence>
<protein>
    <recommendedName>
        <fullName evidence="8 9">Large ribosomal subunit protein uL1</fullName>
    </recommendedName>
</protein>
<comment type="function">
    <text evidence="9">Binds directly to 23S rRNA. The L1 stalk is quite mobile in the ribosome, and is involved in E site tRNA release.</text>
</comment>
<keyword evidence="7 9" id="KW-0687">Ribonucleoprotein</keyword>
<keyword evidence="9" id="KW-0820">tRNA-binding</keyword>
<dbReference type="GO" id="GO:0003735">
    <property type="term" value="F:structural constituent of ribosome"/>
    <property type="evidence" value="ECO:0007669"/>
    <property type="project" value="InterPro"/>
</dbReference>
<gene>
    <name evidence="9" type="primary">rplA</name>
    <name evidence="11" type="ORF">UT30_C0006G0029</name>
</gene>
<dbReference type="PROSITE" id="PS01199">
    <property type="entry name" value="RIBOSOMAL_L1"/>
    <property type="match status" value="1"/>
</dbReference>
<dbReference type="PANTHER" id="PTHR36427:SF3">
    <property type="entry name" value="LARGE RIBOSOMAL SUBUNIT PROTEIN UL1M"/>
    <property type="match status" value="1"/>
</dbReference>
<evidence type="ECO:0000256" key="4">
    <source>
        <dbReference type="ARBA" id="ARBA00022845"/>
    </source>
</evidence>
<dbReference type="PATRIC" id="fig|1618995.3.peg.343"/>
<keyword evidence="5 9" id="KW-0694">RNA-binding</keyword>
<keyword evidence="6 9" id="KW-0689">Ribosomal protein</keyword>
<dbReference type="GO" id="GO:0000049">
    <property type="term" value="F:tRNA binding"/>
    <property type="evidence" value="ECO:0007669"/>
    <property type="project" value="UniProtKB-KW"/>
</dbReference>
<dbReference type="PANTHER" id="PTHR36427">
    <property type="entry name" value="54S RIBOSOMAL PROTEIN L1, MITOCHONDRIAL"/>
    <property type="match status" value="1"/>
</dbReference>
<dbReference type="EMBL" id="LBWG01000006">
    <property type="protein sequence ID" value="KKR04535.1"/>
    <property type="molecule type" value="Genomic_DNA"/>
</dbReference>
<sequence>MGGSFTRTDRTTMPSKRFEEAKKLVDKKKLYTIPEAIALCKKAATAKYNESIELHVRLGIDATKSDQQVRGTIAFPHGTGKTKRVAAFVEGDKEAEAKAAGADLIGGEELIALIAQKGEIDFDVAVATPVMMPKLAKLARLLGPRGLMPNPKTDTVSPNVKKMVEEQKAGKESFKNDTTGNVHQIFGRKSFDDVQLEENLRALLEQIRRLKPQSSKGIYIRNATITSTIGPGIKIDINI</sequence>
<dbReference type="InterPro" id="IPR002143">
    <property type="entry name" value="Ribosomal_uL1"/>
</dbReference>
<dbReference type="InterPro" id="IPR016095">
    <property type="entry name" value="Ribosomal_uL1_3-a/b-sand"/>
</dbReference>
<evidence type="ECO:0000256" key="2">
    <source>
        <dbReference type="ARBA" id="ARBA00022491"/>
    </source>
</evidence>
<keyword evidence="2 9" id="KW-0678">Repressor</keyword>
<dbReference type="Proteomes" id="UP000033935">
    <property type="component" value="Unassembled WGS sequence"/>
</dbReference>
<dbReference type="HAMAP" id="MF_01318_B">
    <property type="entry name" value="Ribosomal_uL1_B"/>
    <property type="match status" value="1"/>
</dbReference>
<dbReference type="GO" id="GO:0006417">
    <property type="term" value="P:regulation of translation"/>
    <property type="evidence" value="ECO:0007669"/>
    <property type="project" value="UniProtKB-KW"/>
</dbReference>
<dbReference type="AlphaFoldDB" id="A0A0G0Q277"/>
<evidence type="ECO:0000313" key="11">
    <source>
        <dbReference type="EMBL" id="KKR04535.1"/>
    </source>
</evidence>
<reference evidence="11 12" key="1">
    <citation type="journal article" date="2015" name="Nature">
        <title>rRNA introns, odd ribosomes, and small enigmatic genomes across a large radiation of phyla.</title>
        <authorList>
            <person name="Brown C.T."/>
            <person name="Hug L.A."/>
            <person name="Thomas B.C."/>
            <person name="Sharon I."/>
            <person name="Castelle C.J."/>
            <person name="Singh A."/>
            <person name="Wilkins M.J."/>
            <person name="Williams K.H."/>
            <person name="Banfield J.F."/>
        </authorList>
    </citation>
    <scope>NUCLEOTIDE SEQUENCE [LARGE SCALE GENOMIC DNA]</scope>
</reference>
<accession>A0A0G0Q277</accession>
<dbReference type="InterPro" id="IPR023673">
    <property type="entry name" value="Ribosomal_uL1_CS"/>
</dbReference>
<comment type="function">
    <text evidence="9">Protein L1 is also a translational repressor protein, it controls the translation of the L11 operon by binding to its mRNA.</text>
</comment>
<dbReference type="GO" id="GO:0015934">
    <property type="term" value="C:large ribosomal subunit"/>
    <property type="evidence" value="ECO:0007669"/>
    <property type="project" value="InterPro"/>
</dbReference>
<dbReference type="PIRSF" id="PIRSF002155">
    <property type="entry name" value="Ribosomal_L1"/>
    <property type="match status" value="1"/>
</dbReference>
<dbReference type="Pfam" id="PF00687">
    <property type="entry name" value="Ribosomal_L1"/>
    <property type="match status" value="1"/>
</dbReference>
<dbReference type="Gene3D" id="3.30.190.20">
    <property type="match status" value="1"/>
</dbReference>
<evidence type="ECO:0000256" key="5">
    <source>
        <dbReference type="ARBA" id="ARBA00022884"/>
    </source>
</evidence>
<dbReference type="GO" id="GO:0006412">
    <property type="term" value="P:translation"/>
    <property type="evidence" value="ECO:0007669"/>
    <property type="project" value="UniProtKB-UniRule"/>
</dbReference>
<keyword evidence="4 9" id="KW-0810">Translation regulation</keyword>
<comment type="caution">
    <text evidence="11">The sequence shown here is derived from an EMBL/GenBank/DDBJ whole genome shotgun (WGS) entry which is preliminary data.</text>
</comment>
<evidence type="ECO:0000313" key="12">
    <source>
        <dbReference type="Proteomes" id="UP000033935"/>
    </source>
</evidence>
<evidence type="ECO:0000256" key="1">
    <source>
        <dbReference type="ARBA" id="ARBA00010531"/>
    </source>
</evidence>
<dbReference type="GO" id="GO:0019843">
    <property type="term" value="F:rRNA binding"/>
    <property type="evidence" value="ECO:0007669"/>
    <property type="project" value="UniProtKB-UniRule"/>
</dbReference>
<proteinExistence type="inferred from homology"/>
<keyword evidence="3 9" id="KW-0699">rRNA-binding</keyword>
<dbReference type="FunFam" id="3.40.50.790:FF:000001">
    <property type="entry name" value="50S ribosomal protein L1"/>
    <property type="match status" value="1"/>
</dbReference>
<comment type="subunit">
    <text evidence="9">Part of the 50S ribosomal subunit.</text>
</comment>
<evidence type="ECO:0000256" key="8">
    <source>
        <dbReference type="ARBA" id="ARBA00035241"/>
    </source>
</evidence>
<dbReference type="NCBIfam" id="TIGR01169">
    <property type="entry name" value="rplA_bact"/>
    <property type="match status" value="1"/>
</dbReference>
<dbReference type="CDD" id="cd00403">
    <property type="entry name" value="Ribosomal_L1"/>
    <property type="match status" value="1"/>
</dbReference>
<evidence type="ECO:0000256" key="9">
    <source>
        <dbReference type="HAMAP-Rule" id="MF_01318"/>
    </source>
</evidence>
<dbReference type="InterPro" id="IPR005878">
    <property type="entry name" value="Ribosom_uL1_bac-type"/>
</dbReference>
<evidence type="ECO:0000256" key="10">
    <source>
        <dbReference type="RuleBase" id="RU000659"/>
    </source>
</evidence>
<evidence type="ECO:0000256" key="7">
    <source>
        <dbReference type="ARBA" id="ARBA00023274"/>
    </source>
</evidence>